<dbReference type="EMBL" id="AFNU02000002">
    <property type="protein sequence ID" value="ERJ12993.1"/>
    <property type="molecule type" value="Genomic_DNA"/>
</dbReference>
<keyword evidence="2" id="KW-1185">Reference proteome</keyword>
<name>U2EDB6_9MOLU</name>
<dbReference type="OrthoDB" id="1648298at2"/>
<dbReference type="eggNOG" id="COG0789">
    <property type="taxonomic scope" value="Bacteria"/>
</dbReference>
<dbReference type="Proteomes" id="UP000005707">
    <property type="component" value="Unassembled WGS sequence"/>
</dbReference>
<reference evidence="1 2" key="1">
    <citation type="journal article" date="2011" name="J. Bacteriol.">
        <title>Genome sequence of Haloplasma contractile, an unusual contractile bacterium from a deep-sea anoxic brine lake.</title>
        <authorList>
            <person name="Antunes A."/>
            <person name="Alam I."/>
            <person name="El Dorry H."/>
            <person name="Siam R."/>
            <person name="Robertson A."/>
            <person name="Bajic V.B."/>
            <person name="Stingl U."/>
        </authorList>
    </citation>
    <scope>NUCLEOTIDE SEQUENCE [LARGE SCALE GENOMIC DNA]</scope>
    <source>
        <strain evidence="1 2">SSD-17B</strain>
    </source>
</reference>
<evidence type="ECO:0000313" key="1">
    <source>
        <dbReference type="EMBL" id="ERJ12993.1"/>
    </source>
</evidence>
<accession>U2EDB6</accession>
<dbReference type="Pfam" id="PF13171">
    <property type="entry name" value="DUF4004"/>
    <property type="match status" value="1"/>
</dbReference>
<organism evidence="1 2">
    <name type="scientific">Haloplasma contractile SSD-17B</name>
    <dbReference type="NCBI Taxonomy" id="1033810"/>
    <lineage>
        <taxon>Bacteria</taxon>
        <taxon>Bacillati</taxon>
        <taxon>Mycoplasmatota</taxon>
        <taxon>Mollicutes</taxon>
        <taxon>Haloplasmatales</taxon>
        <taxon>Haloplasmataceae</taxon>
        <taxon>Haloplasma</taxon>
    </lineage>
</organism>
<reference evidence="1 2" key="2">
    <citation type="journal article" date="2013" name="PLoS ONE">
        <title>INDIGO - INtegrated Data Warehouse of MIcrobial GenOmes with Examples from the Red Sea Extremophiles.</title>
        <authorList>
            <person name="Alam I."/>
            <person name="Antunes A."/>
            <person name="Kamau A.A."/>
            <person name="Ba Alawi W."/>
            <person name="Kalkatawi M."/>
            <person name="Stingl U."/>
            <person name="Bajic V.B."/>
        </authorList>
    </citation>
    <scope>NUCLEOTIDE SEQUENCE [LARGE SCALE GENOMIC DNA]</scope>
    <source>
        <strain evidence="1 2">SSD-17B</strain>
    </source>
</reference>
<dbReference type="STRING" id="1033810.HLPCO_000592"/>
<dbReference type="AlphaFoldDB" id="U2EDB6"/>
<dbReference type="InParanoid" id="U2EDB6"/>
<evidence type="ECO:0000313" key="2">
    <source>
        <dbReference type="Proteomes" id="UP000005707"/>
    </source>
</evidence>
<dbReference type="Gene3D" id="1.10.1660.10">
    <property type="match status" value="1"/>
</dbReference>
<comment type="caution">
    <text evidence="1">The sequence shown here is derived from an EMBL/GenBank/DDBJ whole genome shotgun (WGS) entry which is preliminary data.</text>
</comment>
<sequence length="203" mass="24030">MALVEITKKELLQITGISYGQLYRWKRKGLIPEDWFIKKASFTGQETYFPKEQILNRIDQILELKDEKSLEEIAEIINNNEKHEEIEINQIREHDLFIHDILLNELITENNDLKFIDIVILKVIDNVYSIIDNEETVKQLHNFLTSKKDELLEFKGSIYFFTEKKEFGCMLLANEPELSFNLDLVTRLDYTTLVDNLKLILFT</sequence>
<dbReference type="RefSeq" id="WP_008826996.1">
    <property type="nucleotide sequence ID" value="NZ_AFNU02000002.1"/>
</dbReference>
<proteinExistence type="predicted"/>
<gene>
    <name evidence="1" type="ORF">HLPCO_000592</name>
</gene>
<evidence type="ECO:0008006" key="3">
    <source>
        <dbReference type="Google" id="ProtNLM"/>
    </source>
</evidence>
<dbReference type="InterPro" id="IPR025063">
    <property type="entry name" value="DUF4004"/>
</dbReference>
<protein>
    <recommendedName>
        <fullName evidence="3">DUF4004 family protein</fullName>
    </recommendedName>
</protein>